<dbReference type="SUPFAM" id="SSF53335">
    <property type="entry name" value="S-adenosyl-L-methionine-dependent methyltransferases"/>
    <property type="match status" value="1"/>
</dbReference>
<feature type="binding site" evidence="11">
    <location>
        <begin position="95"/>
        <end position="101"/>
    </location>
    <ligand>
        <name>S-adenosyl-L-methionine</name>
        <dbReference type="ChEBI" id="CHEBI:59789"/>
    </ligand>
</feature>
<evidence type="ECO:0000256" key="2">
    <source>
        <dbReference type="ARBA" id="ARBA00005487"/>
    </source>
</evidence>
<feature type="binding site" evidence="11">
    <location>
        <position position="190"/>
    </location>
    <ligand>
        <name>S-adenosyl-L-methionine</name>
        <dbReference type="ChEBI" id="CHEBI:59789"/>
    </ligand>
</feature>
<feature type="binding site" evidence="11">
    <location>
        <begin position="174"/>
        <end position="175"/>
    </location>
    <ligand>
        <name>S-adenosyl-L-methionine</name>
        <dbReference type="ChEBI" id="CHEBI:59789"/>
    </ligand>
</feature>
<evidence type="ECO:0000256" key="1">
    <source>
        <dbReference type="ARBA" id="ARBA00001643"/>
    </source>
</evidence>
<keyword evidence="5" id="KW-0698">rRNA processing</keyword>
<protein>
    <recommendedName>
        <fullName evidence="4">16S rRNA (guanine(1405)-N(7))-methyltransferase</fullName>
        <ecNumber evidence="3">2.1.1.179</ecNumber>
    </recommendedName>
    <alternativeName>
        <fullName evidence="10">16S rRNA m7G1405 methyltransferase</fullName>
    </alternativeName>
</protein>
<dbReference type="STRING" id="1707952.A6A03_14740"/>
<comment type="catalytic activity">
    <reaction evidence="1">
        <text>guanosine(1405) in 16S rRNA + S-adenosyl-L-methionine = N(7)-methylguanosine(1405) in 16S rRNA + S-adenosyl-L-homocysteine</text>
        <dbReference type="Rhea" id="RHEA:42772"/>
        <dbReference type="Rhea" id="RHEA-COMP:10225"/>
        <dbReference type="Rhea" id="RHEA-COMP:10226"/>
        <dbReference type="ChEBI" id="CHEBI:57856"/>
        <dbReference type="ChEBI" id="CHEBI:59789"/>
        <dbReference type="ChEBI" id="CHEBI:74269"/>
        <dbReference type="ChEBI" id="CHEBI:74480"/>
        <dbReference type="EC" id="2.1.1.179"/>
    </reaction>
</comment>
<dbReference type="EC" id="2.1.1.179" evidence="3"/>
<dbReference type="InterPro" id="IPR029063">
    <property type="entry name" value="SAM-dependent_MTases_sf"/>
</dbReference>
<dbReference type="InterPro" id="IPR025981">
    <property type="entry name" value="rRNA_MeTrfase"/>
</dbReference>
<evidence type="ECO:0000313" key="13">
    <source>
        <dbReference type="Proteomes" id="UP000078287"/>
    </source>
</evidence>
<evidence type="ECO:0000256" key="10">
    <source>
        <dbReference type="ARBA" id="ARBA00033062"/>
    </source>
</evidence>
<dbReference type="Gene3D" id="3.40.50.150">
    <property type="entry name" value="Vaccinia Virus protein VP39"/>
    <property type="match status" value="1"/>
</dbReference>
<dbReference type="Pfam" id="PF07091">
    <property type="entry name" value="FmrO"/>
    <property type="match status" value="1"/>
</dbReference>
<sequence>MAERDSQLAELIAAVQASARYRTIDAAVIERVGRESLQRYPSLKAAIKAAKTTLHQMIGAYADRALPYPQWLAELQSAPDKTTRQAVCHRLMAHHASTRERLPALDRLYPACFGGQPPQRVLDLGCGLNPLAIPWMELPPTTWYAAYDIDMALSGFIRAALPLLGVQGEANTCDLAAGPPPVAADVALVLKTIPLLEQQRRGAGADLLRAIQAPRLVVSFPTRSLGGRNVGMATTYRGYMDALAAAEGWSPHVIELPNELVFVIERHTPSRSRM</sequence>
<dbReference type="PIRSF" id="PIRSF015852">
    <property type="entry name" value="RRNA_mtase_Grm"/>
    <property type="match status" value="1"/>
</dbReference>
<comment type="similarity">
    <text evidence="2">Belongs to the methyltransferase superfamily. Aminoglycoside resistance family.</text>
</comment>
<evidence type="ECO:0000313" key="12">
    <source>
        <dbReference type="EMBL" id="OAN45434.1"/>
    </source>
</evidence>
<dbReference type="InterPro" id="IPR010769">
    <property type="entry name" value="rRNA_MeTrfase_GmN_bac"/>
</dbReference>
<gene>
    <name evidence="12" type="ORF">A6A03_14740</name>
</gene>
<keyword evidence="8 11" id="KW-0949">S-adenosyl-L-methionine</keyword>
<accession>A0A178MC49</accession>
<keyword evidence="6 12" id="KW-0489">Methyltransferase</keyword>
<evidence type="ECO:0000256" key="8">
    <source>
        <dbReference type="ARBA" id="ARBA00022691"/>
    </source>
</evidence>
<proteinExistence type="inferred from homology"/>
<name>A0A178MC49_9CHLR</name>
<dbReference type="RefSeq" id="WP_066787688.1">
    <property type="nucleotide sequence ID" value="NZ_LWQS01000055.1"/>
</dbReference>
<evidence type="ECO:0000256" key="4">
    <source>
        <dbReference type="ARBA" id="ARBA00015154"/>
    </source>
</evidence>
<evidence type="ECO:0000256" key="7">
    <source>
        <dbReference type="ARBA" id="ARBA00022679"/>
    </source>
</evidence>
<dbReference type="EMBL" id="LWQS01000055">
    <property type="protein sequence ID" value="OAN45434.1"/>
    <property type="molecule type" value="Genomic_DNA"/>
</dbReference>
<evidence type="ECO:0000256" key="11">
    <source>
        <dbReference type="PIRSR" id="PIRSR015852-1"/>
    </source>
</evidence>
<evidence type="ECO:0000256" key="9">
    <source>
        <dbReference type="ARBA" id="ARBA00023251"/>
    </source>
</evidence>
<comment type="caution">
    <text evidence="12">The sequence shown here is derived from an EMBL/GenBank/DDBJ whole genome shotgun (WGS) entry which is preliminary data.</text>
</comment>
<reference evidence="12 13" key="1">
    <citation type="submission" date="2016-04" db="EMBL/GenBank/DDBJ databases">
        <title>Chloroflexus islandicus sp. nov., a thermophilic filamentous anoxygenic phototrophic bacterium from geyser Strokkur (Iceland).</title>
        <authorList>
            <person name="Gaisin V.A."/>
            <person name="Kalashnikov A.M."/>
            <person name="Sukhacheva M.V."/>
            <person name="Grouzdev D.S."/>
            <person name="Ivanov T.M."/>
            <person name="Kuznetsov B."/>
            <person name="Gorlenko V.M."/>
        </authorList>
    </citation>
    <scope>NUCLEOTIDE SEQUENCE [LARGE SCALE GENOMIC DNA]</scope>
    <source>
        <strain evidence="13">isl-2</strain>
    </source>
</reference>
<keyword evidence="13" id="KW-1185">Reference proteome</keyword>
<feature type="binding site" evidence="11">
    <location>
        <position position="199"/>
    </location>
    <ligand>
        <name>S-adenosyl-L-methionine</name>
        <dbReference type="ChEBI" id="CHEBI:59789"/>
    </ligand>
</feature>
<feature type="binding site" evidence="11">
    <location>
        <position position="148"/>
    </location>
    <ligand>
        <name>S-adenosyl-L-methionine</name>
        <dbReference type="ChEBI" id="CHEBI:59789"/>
    </ligand>
</feature>
<keyword evidence="9" id="KW-0046">Antibiotic resistance</keyword>
<dbReference type="AlphaFoldDB" id="A0A178MC49"/>
<dbReference type="OrthoDB" id="3352509at2"/>
<dbReference type="Gene3D" id="1.10.8.10">
    <property type="entry name" value="DNA helicase RuvA subunit, C-terminal domain"/>
    <property type="match status" value="1"/>
</dbReference>
<keyword evidence="7 12" id="KW-0808">Transferase</keyword>
<organism evidence="12 13">
    <name type="scientific">Chloroflexus islandicus</name>
    <dbReference type="NCBI Taxonomy" id="1707952"/>
    <lineage>
        <taxon>Bacteria</taxon>
        <taxon>Bacillati</taxon>
        <taxon>Chloroflexota</taxon>
        <taxon>Chloroflexia</taxon>
        <taxon>Chloroflexales</taxon>
        <taxon>Chloroflexineae</taxon>
        <taxon>Chloroflexaceae</taxon>
        <taxon>Chloroflexus</taxon>
    </lineage>
</organism>
<evidence type="ECO:0000256" key="6">
    <source>
        <dbReference type="ARBA" id="ARBA00022603"/>
    </source>
</evidence>
<feature type="binding site" evidence="11">
    <location>
        <position position="125"/>
    </location>
    <ligand>
        <name>S-adenosyl-L-methionine</name>
        <dbReference type="ChEBI" id="CHEBI:59789"/>
    </ligand>
</feature>
<evidence type="ECO:0000256" key="5">
    <source>
        <dbReference type="ARBA" id="ARBA00022552"/>
    </source>
</evidence>
<dbReference type="GO" id="GO:0008649">
    <property type="term" value="F:rRNA methyltransferase activity"/>
    <property type="evidence" value="ECO:0007669"/>
    <property type="project" value="InterPro"/>
</dbReference>
<dbReference type="GO" id="GO:0046677">
    <property type="term" value="P:response to antibiotic"/>
    <property type="evidence" value="ECO:0007669"/>
    <property type="project" value="UniProtKB-KW"/>
</dbReference>
<dbReference type="Proteomes" id="UP000078287">
    <property type="component" value="Unassembled WGS sequence"/>
</dbReference>
<evidence type="ECO:0000256" key="3">
    <source>
        <dbReference type="ARBA" id="ARBA00012300"/>
    </source>
</evidence>